<accession>A0A9D1GKE2</accession>
<dbReference type="Pfam" id="PF03704">
    <property type="entry name" value="BTAD"/>
    <property type="match status" value="1"/>
</dbReference>
<dbReference type="InterPro" id="IPR011990">
    <property type="entry name" value="TPR-like_helical_dom_sf"/>
</dbReference>
<dbReference type="EMBL" id="DVKS01000146">
    <property type="protein sequence ID" value="HIT42097.1"/>
    <property type="molecule type" value="Genomic_DNA"/>
</dbReference>
<feature type="domain" description="Bacterial transcriptional activator" evidence="1">
    <location>
        <begin position="72"/>
        <end position="207"/>
    </location>
</feature>
<evidence type="ECO:0000313" key="3">
    <source>
        <dbReference type="Proteomes" id="UP000886860"/>
    </source>
</evidence>
<dbReference type="InterPro" id="IPR051677">
    <property type="entry name" value="AfsR-DnrI-RedD_regulator"/>
</dbReference>
<dbReference type="SUPFAM" id="SSF48452">
    <property type="entry name" value="TPR-like"/>
    <property type="match status" value="1"/>
</dbReference>
<evidence type="ECO:0000259" key="1">
    <source>
        <dbReference type="SMART" id="SM01043"/>
    </source>
</evidence>
<dbReference type="AlphaFoldDB" id="A0A9D1GKE2"/>
<name>A0A9D1GKE2_9FIRM</name>
<proteinExistence type="predicted"/>
<dbReference type="InterPro" id="IPR005158">
    <property type="entry name" value="BTAD"/>
</dbReference>
<reference evidence="2" key="1">
    <citation type="submission" date="2020-10" db="EMBL/GenBank/DDBJ databases">
        <authorList>
            <person name="Gilroy R."/>
        </authorList>
    </citation>
    <scope>NUCLEOTIDE SEQUENCE</scope>
    <source>
        <strain evidence="2">CHK123-3438</strain>
    </source>
</reference>
<evidence type="ECO:0000313" key="2">
    <source>
        <dbReference type="EMBL" id="HIT42097.1"/>
    </source>
</evidence>
<protein>
    <submittedName>
        <fullName evidence="2">Bacterial transcriptional activator domain-containing protein</fullName>
    </submittedName>
</protein>
<dbReference type="Proteomes" id="UP000886860">
    <property type="component" value="Unassembled WGS sequence"/>
</dbReference>
<dbReference type="PANTHER" id="PTHR35807">
    <property type="entry name" value="TRANSCRIPTIONAL REGULATOR REDD-RELATED"/>
    <property type="match status" value="1"/>
</dbReference>
<reference evidence="2" key="2">
    <citation type="journal article" date="2021" name="PeerJ">
        <title>Extensive microbial diversity within the chicken gut microbiome revealed by metagenomics and culture.</title>
        <authorList>
            <person name="Gilroy R."/>
            <person name="Ravi A."/>
            <person name="Getino M."/>
            <person name="Pursley I."/>
            <person name="Horton D.L."/>
            <person name="Alikhan N.F."/>
            <person name="Baker D."/>
            <person name="Gharbi K."/>
            <person name="Hall N."/>
            <person name="Watson M."/>
            <person name="Adriaenssens E.M."/>
            <person name="Foster-Nyarko E."/>
            <person name="Jarju S."/>
            <person name="Secka A."/>
            <person name="Antonio M."/>
            <person name="Oren A."/>
            <person name="Chaudhuri R.R."/>
            <person name="La Ragione R."/>
            <person name="Hildebrand F."/>
            <person name="Pallen M.J."/>
        </authorList>
    </citation>
    <scope>NUCLEOTIDE SEQUENCE</scope>
    <source>
        <strain evidence="2">CHK123-3438</strain>
    </source>
</reference>
<comment type="caution">
    <text evidence="2">The sequence shown here is derived from an EMBL/GenBank/DDBJ whole genome shotgun (WGS) entry which is preliminary data.</text>
</comment>
<dbReference type="Gene3D" id="1.25.40.10">
    <property type="entry name" value="Tetratricopeptide repeat domain"/>
    <property type="match status" value="1"/>
</dbReference>
<gene>
    <name evidence="2" type="ORF">IAB60_08395</name>
</gene>
<organism evidence="2 3">
    <name type="scientific">Candidatus Caccovicinus merdipullorum</name>
    <dbReference type="NCBI Taxonomy" id="2840724"/>
    <lineage>
        <taxon>Bacteria</taxon>
        <taxon>Bacillati</taxon>
        <taxon>Bacillota</taxon>
        <taxon>Clostridia</taxon>
        <taxon>Eubacteriales</taxon>
        <taxon>Candidatus Caccovicinus</taxon>
    </lineage>
</organism>
<sequence>MLLKAGEKGVERKKLIEFLRPEETDVMKGLNNLRQQIFLLRRVLRQSDCPEGKYIVPKDSRYYFSLEYSLETDTGQLDQLAYRIRNETMDEEEKKQVLLQYCQTYTGEFLPMLGGEEWVALESAYYQKQYFSFLSELCTILKKQGEIEKILELCTRASEIHPYDEWQAVQIDCLMSMNRYREALKVYEKATEIFYEDLGVTSIDKVMAKYRNLGGQLYYAASAMTGIKEVLQEEGPPTGAYCCSYPSFLDLYHVMVRMTERTGMEVTLMVCTMESEPESGQGPPDRKMELLRQMLLLGANEENGRMIAKRLENNWLRISGDGKTKLQFTVQQADGPGIRECGNDEKGNLHYSYS</sequence>
<dbReference type="SMART" id="SM01043">
    <property type="entry name" value="BTAD"/>
    <property type="match status" value="1"/>
</dbReference>
<dbReference type="PANTHER" id="PTHR35807:SF2">
    <property type="entry name" value="TRANSCRIPTIONAL ACTIVATOR DOMAIN"/>
    <property type="match status" value="1"/>
</dbReference>